<gene>
    <name evidence="1" type="primary">tc1a_56</name>
    <name evidence="1" type="ORF">c0_g5_i2</name>
</gene>
<sequence length="149" mass="17223">MVWGCISAKGMGNLHLVQSTLDRFQYLDILKENLKQSCVTLEIKDNFIFYQNNDPKPKSAIALTLFIYNHHHVLGRPAQSSGLNVIEQLRQEVSRKVYQRQYYNVAGLETATWEAWNSIPPEFYQKLVASIPGRLKPFLSVKLYATKYK</sequence>
<dbReference type="EMBL" id="GDHF01008471">
    <property type="protein sequence ID" value="JAI43843.1"/>
    <property type="molecule type" value="Transcribed_RNA"/>
</dbReference>
<reference evidence="1" key="1">
    <citation type="submission" date="2015-06" db="EMBL/GenBank/DDBJ databases">
        <authorList>
            <person name="Hoefler B.C."/>
            <person name="Straight P.D."/>
        </authorList>
    </citation>
    <scope>NUCLEOTIDE SEQUENCE</scope>
</reference>
<name>A0A0K8VY42_BACLA</name>
<dbReference type="AlphaFoldDB" id="A0A0K8VY42"/>
<evidence type="ECO:0000313" key="1">
    <source>
        <dbReference type="EMBL" id="JAI43843.1"/>
    </source>
</evidence>
<protein>
    <submittedName>
        <fullName evidence="1">Transposable element Tc1 transposase</fullName>
    </submittedName>
</protein>
<dbReference type="InterPro" id="IPR036397">
    <property type="entry name" value="RNaseH_sf"/>
</dbReference>
<dbReference type="Gene3D" id="3.30.420.10">
    <property type="entry name" value="Ribonuclease H-like superfamily/Ribonuclease H"/>
    <property type="match status" value="1"/>
</dbReference>
<dbReference type="GO" id="GO:0003676">
    <property type="term" value="F:nucleic acid binding"/>
    <property type="evidence" value="ECO:0007669"/>
    <property type="project" value="InterPro"/>
</dbReference>
<accession>A0A0K8VY42</accession>
<organism evidence="1">
    <name type="scientific">Bactrocera latifrons</name>
    <name type="common">Malaysian fruit fly</name>
    <name type="synonym">Chaetodacus latifrons</name>
    <dbReference type="NCBI Taxonomy" id="174628"/>
    <lineage>
        <taxon>Eukaryota</taxon>
        <taxon>Metazoa</taxon>
        <taxon>Ecdysozoa</taxon>
        <taxon>Arthropoda</taxon>
        <taxon>Hexapoda</taxon>
        <taxon>Insecta</taxon>
        <taxon>Pterygota</taxon>
        <taxon>Neoptera</taxon>
        <taxon>Endopterygota</taxon>
        <taxon>Diptera</taxon>
        <taxon>Brachycera</taxon>
        <taxon>Muscomorpha</taxon>
        <taxon>Tephritoidea</taxon>
        <taxon>Tephritidae</taxon>
        <taxon>Bactrocera</taxon>
        <taxon>Bactrocera</taxon>
    </lineage>
</organism>
<proteinExistence type="predicted"/>